<organism evidence="3 4">
    <name type="scientific">Tegillarca granosa</name>
    <name type="common">Malaysian cockle</name>
    <name type="synonym">Anadara granosa</name>
    <dbReference type="NCBI Taxonomy" id="220873"/>
    <lineage>
        <taxon>Eukaryota</taxon>
        <taxon>Metazoa</taxon>
        <taxon>Spiralia</taxon>
        <taxon>Lophotrochozoa</taxon>
        <taxon>Mollusca</taxon>
        <taxon>Bivalvia</taxon>
        <taxon>Autobranchia</taxon>
        <taxon>Pteriomorphia</taxon>
        <taxon>Arcoida</taxon>
        <taxon>Arcoidea</taxon>
        <taxon>Arcidae</taxon>
        <taxon>Tegillarca</taxon>
    </lineage>
</organism>
<reference evidence="3 4" key="1">
    <citation type="submission" date="2022-12" db="EMBL/GenBank/DDBJ databases">
        <title>Chromosome-level genome of Tegillarca granosa.</title>
        <authorList>
            <person name="Kim J."/>
        </authorList>
    </citation>
    <scope>NUCLEOTIDE SEQUENCE [LARGE SCALE GENOMIC DNA]</scope>
    <source>
        <strain evidence="3">Teg-2019</strain>
        <tissue evidence="3">Adductor muscle</tissue>
    </source>
</reference>
<evidence type="ECO:0000313" key="3">
    <source>
        <dbReference type="EMBL" id="KAJ8321114.1"/>
    </source>
</evidence>
<feature type="compositionally biased region" description="Pro residues" evidence="1">
    <location>
        <begin position="60"/>
        <end position="93"/>
    </location>
</feature>
<evidence type="ECO:0000313" key="4">
    <source>
        <dbReference type="Proteomes" id="UP001217089"/>
    </source>
</evidence>
<gene>
    <name evidence="3" type="ORF">KUTeg_002701</name>
</gene>
<accession>A0ABQ9FV37</accession>
<keyword evidence="4" id="KW-1185">Reference proteome</keyword>
<protein>
    <submittedName>
        <fullName evidence="3">Uncharacterized protein</fullName>
    </submittedName>
</protein>
<proteinExistence type="predicted"/>
<dbReference type="Proteomes" id="UP001217089">
    <property type="component" value="Unassembled WGS sequence"/>
</dbReference>
<dbReference type="EMBL" id="JARBDR010000141">
    <property type="protein sequence ID" value="KAJ8321114.1"/>
    <property type="molecule type" value="Genomic_DNA"/>
</dbReference>
<feature type="region of interest" description="Disordered" evidence="1">
    <location>
        <begin position="53"/>
        <end position="93"/>
    </location>
</feature>
<keyword evidence="2" id="KW-0732">Signal</keyword>
<feature type="chain" id="PRO_5047402505" evidence="2">
    <location>
        <begin position="17"/>
        <end position="265"/>
    </location>
</feature>
<feature type="signal peptide" evidence="2">
    <location>
        <begin position="1"/>
        <end position="16"/>
    </location>
</feature>
<evidence type="ECO:0000256" key="2">
    <source>
        <dbReference type="SAM" id="SignalP"/>
    </source>
</evidence>
<name>A0ABQ9FV37_TEGGR</name>
<sequence length="265" mass="28398">MIKLLVLIGLTCGACAIVPPVGPQAGGAAVQILLSKTNDNKLDEKPRFAAAVKAAAAPAPGKPAPAPPPPAPAPAPAPAPVPVQVQPPAPLPTVTQAPPPPAIPVPKPVITPEFLQLFQAAFGRGATTTPPVTAPPTVANPFAQLFQSAMMPRMQLRYAWNVRWRLERTCKICLDRVIILQLRLIHILTVEQDRECVLANVKQNYAIFQNGRYQGFALEKEENLNDVAHGFKNNISTRQLFRFSSLSPVFIINGISVVVPTSSTI</sequence>
<evidence type="ECO:0000256" key="1">
    <source>
        <dbReference type="SAM" id="MobiDB-lite"/>
    </source>
</evidence>
<comment type="caution">
    <text evidence="3">The sequence shown here is derived from an EMBL/GenBank/DDBJ whole genome shotgun (WGS) entry which is preliminary data.</text>
</comment>